<comment type="caution">
    <text evidence="2">The sequence shown here is derived from an EMBL/GenBank/DDBJ whole genome shotgun (WGS) entry which is preliminary data.</text>
</comment>
<evidence type="ECO:0000259" key="1">
    <source>
        <dbReference type="Pfam" id="PF07819"/>
    </source>
</evidence>
<dbReference type="AlphaFoldDB" id="A0A7Y9RZQ2"/>
<sequence length="293" mass="31555">MSTTSPAIGIFRDLVDLPFRLLGLERAPRALTAPLTRPAPSSAPVTFRSAGHDVVLDPDSVEQAFPHATDRLVLFVPDGADDESCWAEHLDQIGGTYPSRLASLLDWTPVHMLADPGLRPAELAVDVVSSVQALVSAWPVDVRRIALVGHGSGGLVLRAAVAVEAFGGESWLDLVSDVVLLGTPHLAVPASGTNLSRRVEEECAGITTEDLADPHLPALAGVRYAVVTGKHRMSESRLGGLVGDLLWWRRRLPTRPRKARELFPTASLHHVETGQLSLRNHPDVHQAMLGWLA</sequence>
<dbReference type="Gene3D" id="3.40.50.1820">
    <property type="entry name" value="alpha/beta hydrolase"/>
    <property type="match status" value="1"/>
</dbReference>
<accession>A0A7Y9RZQ2</accession>
<proteinExistence type="predicted"/>
<dbReference type="Proteomes" id="UP000540656">
    <property type="component" value="Unassembled WGS sequence"/>
</dbReference>
<reference evidence="2 3" key="1">
    <citation type="submission" date="2020-07" db="EMBL/GenBank/DDBJ databases">
        <title>Sequencing the genomes of 1000 actinobacteria strains.</title>
        <authorList>
            <person name="Klenk H.-P."/>
        </authorList>
    </citation>
    <scope>NUCLEOTIDE SEQUENCE [LARGE SCALE GENOMIC DNA]</scope>
    <source>
        <strain evidence="2 3">DSM 23819</strain>
    </source>
</reference>
<organism evidence="2 3">
    <name type="scientific">Nocardioides daedukensis</name>
    <dbReference type="NCBI Taxonomy" id="634462"/>
    <lineage>
        <taxon>Bacteria</taxon>
        <taxon>Bacillati</taxon>
        <taxon>Actinomycetota</taxon>
        <taxon>Actinomycetes</taxon>
        <taxon>Propionibacteriales</taxon>
        <taxon>Nocardioidaceae</taxon>
        <taxon>Nocardioides</taxon>
    </lineage>
</organism>
<gene>
    <name evidence="2" type="ORF">BJ980_001217</name>
</gene>
<dbReference type="RefSeq" id="WP_179501469.1">
    <property type="nucleotide sequence ID" value="NZ_JACCAA010000001.1"/>
</dbReference>
<dbReference type="InterPro" id="IPR029058">
    <property type="entry name" value="AB_hydrolase_fold"/>
</dbReference>
<dbReference type="GO" id="GO:0016788">
    <property type="term" value="F:hydrolase activity, acting on ester bonds"/>
    <property type="evidence" value="ECO:0007669"/>
    <property type="project" value="InterPro"/>
</dbReference>
<evidence type="ECO:0000313" key="2">
    <source>
        <dbReference type="EMBL" id="NYG58294.1"/>
    </source>
</evidence>
<keyword evidence="3" id="KW-1185">Reference proteome</keyword>
<name>A0A7Y9RZQ2_9ACTN</name>
<dbReference type="EMBL" id="JACCAA010000001">
    <property type="protein sequence ID" value="NYG58294.1"/>
    <property type="molecule type" value="Genomic_DNA"/>
</dbReference>
<protein>
    <recommendedName>
        <fullName evidence="1">GPI inositol-deacylase PGAP1-like alpha/beta domain-containing protein</fullName>
    </recommendedName>
</protein>
<dbReference type="Pfam" id="PF07819">
    <property type="entry name" value="PGAP1"/>
    <property type="match status" value="1"/>
</dbReference>
<dbReference type="SUPFAM" id="SSF53474">
    <property type="entry name" value="alpha/beta-Hydrolases"/>
    <property type="match status" value="1"/>
</dbReference>
<feature type="domain" description="GPI inositol-deacylase PGAP1-like alpha/beta" evidence="1">
    <location>
        <begin position="121"/>
        <end position="193"/>
    </location>
</feature>
<evidence type="ECO:0000313" key="3">
    <source>
        <dbReference type="Proteomes" id="UP000540656"/>
    </source>
</evidence>
<dbReference type="InterPro" id="IPR012908">
    <property type="entry name" value="PGAP1-ab_dom-like"/>
</dbReference>